<reference evidence="3" key="1">
    <citation type="submission" date="2016-02" db="EMBL/GenBank/DDBJ databases">
        <authorList>
            <person name="Rodrigo-Torres Lidia"/>
            <person name="Arahal R.David."/>
        </authorList>
    </citation>
    <scope>NUCLEOTIDE SEQUENCE [LARGE SCALE GENOMIC DNA]</scope>
    <source>
        <strain evidence="3">CECT 8713</strain>
    </source>
</reference>
<dbReference type="OrthoDB" id="5906273at2"/>
<keyword evidence="1" id="KW-0812">Transmembrane</keyword>
<evidence type="ECO:0000313" key="3">
    <source>
        <dbReference type="Proteomes" id="UP000073601"/>
    </source>
</evidence>
<keyword evidence="1" id="KW-1133">Transmembrane helix</keyword>
<protein>
    <submittedName>
        <fullName evidence="2">Uncharacterized protein</fullName>
    </submittedName>
</protein>
<evidence type="ECO:0000256" key="1">
    <source>
        <dbReference type="SAM" id="Phobius"/>
    </source>
</evidence>
<keyword evidence="1" id="KW-0472">Membrane</keyword>
<dbReference type="RefSeq" id="WP_062710133.1">
    <property type="nucleotide sequence ID" value="NZ_CAWRCI010000021.1"/>
</dbReference>
<dbReference type="AlphaFoldDB" id="A0A128F8V8"/>
<organism evidence="2 3">
    <name type="scientific">Grimontia marina</name>
    <dbReference type="NCBI Taxonomy" id="646534"/>
    <lineage>
        <taxon>Bacteria</taxon>
        <taxon>Pseudomonadati</taxon>
        <taxon>Pseudomonadota</taxon>
        <taxon>Gammaproteobacteria</taxon>
        <taxon>Vibrionales</taxon>
        <taxon>Vibrionaceae</taxon>
        <taxon>Grimontia</taxon>
    </lineage>
</organism>
<gene>
    <name evidence="2" type="ORF">GMA8713_02526</name>
</gene>
<keyword evidence="3" id="KW-1185">Reference proteome</keyword>
<proteinExistence type="predicted"/>
<name>A0A128F8V8_9GAMM</name>
<accession>A0A128F8V8</accession>
<evidence type="ECO:0000313" key="2">
    <source>
        <dbReference type="EMBL" id="CZF83209.1"/>
    </source>
</evidence>
<feature type="transmembrane region" description="Helical" evidence="1">
    <location>
        <begin position="6"/>
        <end position="23"/>
    </location>
</feature>
<dbReference type="EMBL" id="FIZY01000021">
    <property type="protein sequence ID" value="CZF83209.1"/>
    <property type="molecule type" value="Genomic_DNA"/>
</dbReference>
<sequence>MDDVRLWLAVATFLLGLIGFVFTRAEKSAHSARELEQRTHKNELAIVEQRADAAEKYATKHDVSELKEFITGQFARLETKLDRERKS</sequence>
<dbReference type="Proteomes" id="UP000073601">
    <property type="component" value="Unassembled WGS sequence"/>
</dbReference>